<accession>A0A078HUA8</accession>
<proteinExistence type="predicted"/>
<reference evidence="1 2" key="1">
    <citation type="journal article" date="2014" name="Science">
        <title>Plant genetics. Early allopolyploid evolution in the post-Neolithic Brassica napus oilseed genome.</title>
        <authorList>
            <person name="Chalhoub B."/>
            <person name="Denoeud F."/>
            <person name="Liu S."/>
            <person name="Parkin I.A."/>
            <person name="Tang H."/>
            <person name="Wang X."/>
            <person name="Chiquet J."/>
            <person name="Belcram H."/>
            <person name="Tong C."/>
            <person name="Samans B."/>
            <person name="Correa M."/>
            <person name="Da Silva C."/>
            <person name="Just J."/>
            <person name="Falentin C."/>
            <person name="Koh C.S."/>
            <person name="Le Clainche I."/>
            <person name="Bernard M."/>
            <person name="Bento P."/>
            <person name="Noel B."/>
            <person name="Labadie K."/>
            <person name="Alberti A."/>
            <person name="Charles M."/>
            <person name="Arnaud D."/>
            <person name="Guo H."/>
            <person name="Daviaud C."/>
            <person name="Alamery S."/>
            <person name="Jabbari K."/>
            <person name="Zhao M."/>
            <person name="Edger P.P."/>
            <person name="Chelaifa H."/>
            <person name="Tack D."/>
            <person name="Lassalle G."/>
            <person name="Mestiri I."/>
            <person name="Schnel N."/>
            <person name="Le Paslier M.C."/>
            <person name="Fan G."/>
            <person name="Renault V."/>
            <person name="Bayer P.E."/>
            <person name="Golicz A.A."/>
            <person name="Manoli S."/>
            <person name="Lee T.H."/>
            <person name="Thi V.H."/>
            <person name="Chalabi S."/>
            <person name="Hu Q."/>
            <person name="Fan C."/>
            <person name="Tollenaere R."/>
            <person name="Lu Y."/>
            <person name="Battail C."/>
            <person name="Shen J."/>
            <person name="Sidebottom C.H."/>
            <person name="Wang X."/>
            <person name="Canaguier A."/>
            <person name="Chauveau A."/>
            <person name="Berard A."/>
            <person name="Deniot G."/>
            <person name="Guan M."/>
            <person name="Liu Z."/>
            <person name="Sun F."/>
            <person name="Lim Y.P."/>
            <person name="Lyons E."/>
            <person name="Town C.D."/>
            <person name="Bancroft I."/>
            <person name="Wang X."/>
            <person name="Meng J."/>
            <person name="Ma J."/>
            <person name="Pires J.C."/>
            <person name="King G.J."/>
            <person name="Brunel D."/>
            <person name="Delourme R."/>
            <person name="Renard M."/>
            <person name="Aury J.M."/>
            <person name="Adams K.L."/>
            <person name="Batley J."/>
            <person name="Snowdon R.J."/>
            <person name="Tost J."/>
            <person name="Edwards D."/>
            <person name="Zhou Y."/>
            <person name="Hua W."/>
            <person name="Sharpe A.G."/>
            <person name="Paterson A.H."/>
            <person name="Guan C."/>
            <person name="Wincker P."/>
        </authorList>
    </citation>
    <scope>NUCLEOTIDE SEQUENCE [LARGE SCALE GENOMIC DNA]</scope>
    <source>
        <strain evidence="2">cv. Darmor-bzh</strain>
    </source>
</reference>
<evidence type="ECO:0000313" key="1">
    <source>
        <dbReference type="EMBL" id="CDY41276.1"/>
    </source>
</evidence>
<name>A0A078HUA8_BRANA</name>
<sequence length="18" mass="1974">MDETSTDGNLITYVSINT</sequence>
<organism evidence="1 2">
    <name type="scientific">Brassica napus</name>
    <name type="common">Rape</name>
    <dbReference type="NCBI Taxonomy" id="3708"/>
    <lineage>
        <taxon>Eukaryota</taxon>
        <taxon>Viridiplantae</taxon>
        <taxon>Streptophyta</taxon>
        <taxon>Embryophyta</taxon>
        <taxon>Tracheophyta</taxon>
        <taxon>Spermatophyta</taxon>
        <taxon>Magnoliopsida</taxon>
        <taxon>eudicotyledons</taxon>
        <taxon>Gunneridae</taxon>
        <taxon>Pentapetalae</taxon>
        <taxon>rosids</taxon>
        <taxon>malvids</taxon>
        <taxon>Brassicales</taxon>
        <taxon>Brassicaceae</taxon>
        <taxon>Brassiceae</taxon>
        <taxon>Brassica</taxon>
    </lineage>
</organism>
<keyword evidence="2" id="KW-1185">Reference proteome</keyword>
<evidence type="ECO:0000313" key="2">
    <source>
        <dbReference type="Proteomes" id="UP000028999"/>
    </source>
</evidence>
<gene>
    <name evidence="1" type="primary">BnaA01g12630D</name>
    <name evidence="1" type="ORF">GSBRNA2T00072703001</name>
</gene>
<dbReference type="Proteomes" id="UP000028999">
    <property type="component" value="Unassembled WGS sequence"/>
</dbReference>
<dbReference type="EMBL" id="LK032494">
    <property type="protein sequence ID" value="CDY41276.1"/>
    <property type="molecule type" value="Genomic_DNA"/>
</dbReference>
<protein>
    <submittedName>
        <fullName evidence="1">BnaA01g12630D protein</fullName>
    </submittedName>
</protein>
<dbReference type="AlphaFoldDB" id="A0A078HUA8"/>
<dbReference type="PaxDb" id="3708-A0A078HUA8"/>